<keyword evidence="1" id="KW-0040">ANK repeat</keyword>
<dbReference type="PROSITE" id="PS50088">
    <property type="entry name" value="ANK_REPEAT"/>
    <property type="match status" value="1"/>
</dbReference>
<accession>A0ABR9ZVI2</accession>
<dbReference type="InterPro" id="IPR036770">
    <property type="entry name" value="Ankyrin_rpt-contain_sf"/>
</dbReference>
<evidence type="ECO:0000313" key="4">
    <source>
        <dbReference type="Proteomes" id="UP000614200"/>
    </source>
</evidence>
<dbReference type="Pfam" id="PF00144">
    <property type="entry name" value="Beta-lactamase"/>
    <property type="match status" value="1"/>
</dbReference>
<dbReference type="SUPFAM" id="SSF56601">
    <property type="entry name" value="beta-lactamase/transpeptidase-like"/>
    <property type="match status" value="1"/>
</dbReference>
<dbReference type="Proteomes" id="UP000614200">
    <property type="component" value="Unassembled WGS sequence"/>
</dbReference>
<dbReference type="PANTHER" id="PTHR46825">
    <property type="entry name" value="D-ALANYL-D-ALANINE-CARBOXYPEPTIDASE/ENDOPEPTIDASE AMPH"/>
    <property type="match status" value="1"/>
</dbReference>
<keyword evidence="3" id="KW-0378">Hydrolase</keyword>
<dbReference type="InterPro" id="IPR050491">
    <property type="entry name" value="AmpC-like"/>
</dbReference>
<keyword evidence="4" id="KW-1185">Reference proteome</keyword>
<dbReference type="Pfam" id="PF12796">
    <property type="entry name" value="Ank_2"/>
    <property type="match status" value="1"/>
</dbReference>
<evidence type="ECO:0000259" key="2">
    <source>
        <dbReference type="Pfam" id="PF00144"/>
    </source>
</evidence>
<dbReference type="EMBL" id="JADKNH010000009">
    <property type="protein sequence ID" value="MBF4694430.1"/>
    <property type="molecule type" value="Genomic_DNA"/>
</dbReference>
<dbReference type="PANTHER" id="PTHR46825:SF9">
    <property type="entry name" value="BETA-LACTAMASE-RELATED DOMAIN-CONTAINING PROTEIN"/>
    <property type="match status" value="1"/>
</dbReference>
<dbReference type="Gene3D" id="1.25.40.20">
    <property type="entry name" value="Ankyrin repeat-containing domain"/>
    <property type="match status" value="1"/>
</dbReference>
<dbReference type="GO" id="GO:0016787">
    <property type="term" value="F:hydrolase activity"/>
    <property type="evidence" value="ECO:0007669"/>
    <property type="project" value="UniProtKB-KW"/>
</dbReference>
<proteinExistence type="predicted"/>
<comment type="caution">
    <text evidence="3">The sequence shown here is derived from an EMBL/GenBank/DDBJ whole genome shotgun (WGS) entry which is preliminary data.</text>
</comment>
<gene>
    <name evidence="3" type="ORF">ISU02_15070</name>
</gene>
<organism evidence="3 4">
    <name type="scientific">Fusibacter ferrireducens</name>
    <dbReference type="NCBI Taxonomy" id="2785058"/>
    <lineage>
        <taxon>Bacteria</taxon>
        <taxon>Bacillati</taxon>
        <taxon>Bacillota</taxon>
        <taxon>Clostridia</taxon>
        <taxon>Eubacteriales</taxon>
        <taxon>Eubacteriales Family XII. Incertae Sedis</taxon>
        <taxon>Fusibacter</taxon>
    </lineage>
</organism>
<dbReference type="PROSITE" id="PS50297">
    <property type="entry name" value="ANK_REP_REGION"/>
    <property type="match status" value="1"/>
</dbReference>
<evidence type="ECO:0000256" key="1">
    <source>
        <dbReference type="PROSITE-ProRule" id="PRU00023"/>
    </source>
</evidence>
<dbReference type="Gene3D" id="3.40.710.10">
    <property type="entry name" value="DD-peptidase/beta-lactamase superfamily"/>
    <property type="match status" value="1"/>
</dbReference>
<reference evidence="3 4" key="1">
    <citation type="submission" date="2020-11" db="EMBL/GenBank/DDBJ databases">
        <title>Fusibacter basophilias sp. nov.</title>
        <authorList>
            <person name="Qiu D."/>
        </authorList>
    </citation>
    <scope>NUCLEOTIDE SEQUENCE [LARGE SCALE GENOMIC DNA]</scope>
    <source>
        <strain evidence="3 4">Q10-2</strain>
    </source>
</reference>
<sequence length="483" mass="55469">MMQLSLDVIHKAIETHTVNQMRNYQGTPYAYLSDSEKALLVDAHMNTFYKPDTAGAALMVIRDGQILMQRGYGLRDLENKRPVTEKTQFYLASMSKQFTAMAIMILEEKGLLKYDDRIVQYFPELSHYASEVTIRHLLNHTSGMPNYFELLKEPEEAIQITNTRVLELLVAQTQMKASPGELYFYNNSNYVLLAILAERLSNQKFHEFMETHIFGPLGMKDTFVYYDQSKPEFNERAYGYDFIENQFEDCDYDRLTAGGGGIYATIGDLFLWDQALYTEKLVKRETIEQAFISGELSNHEAVGYGFGWKMGDFRGQRFVTHTGSSRGFRTRIKRYLDAHFSVIILCNFCQAEREIIDKIAQIYLDEKMTCNYGTPLHVAIENQQMDLIQTLLNCGADVYLKDGNNKDAIELAVDIGNPKMVSLLIQHVLEASSRDKAKADVDVLAPYRVKLQGYLFRLAINDMMDEKKQIECLMRSHKGHSSQ</sequence>
<name>A0ABR9ZVI2_9FIRM</name>
<feature type="repeat" description="ANK" evidence="1">
    <location>
        <begin position="371"/>
        <end position="403"/>
    </location>
</feature>
<protein>
    <submittedName>
        <fullName evidence="3">Serine hydrolase</fullName>
    </submittedName>
</protein>
<dbReference type="InterPro" id="IPR001466">
    <property type="entry name" value="Beta-lactam-related"/>
</dbReference>
<dbReference type="SUPFAM" id="SSF48403">
    <property type="entry name" value="Ankyrin repeat"/>
    <property type="match status" value="1"/>
</dbReference>
<dbReference type="SMART" id="SM00248">
    <property type="entry name" value="ANK"/>
    <property type="match status" value="2"/>
</dbReference>
<dbReference type="InterPro" id="IPR002110">
    <property type="entry name" value="Ankyrin_rpt"/>
</dbReference>
<dbReference type="RefSeq" id="WP_194702669.1">
    <property type="nucleotide sequence ID" value="NZ_JADKNH010000009.1"/>
</dbReference>
<dbReference type="InterPro" id="IPR012338">
    <property type="entry name" value="Beta-lactam/transpept-like"/>
</dbReference>
<evidence type="ECO:0000313" key="3">
    <source>
        <dbReference type="EMBL" id="MBF4694430.1"/>
    </source>
</evidence>
<feature type="domain" description="Beta-lactamase-related" evidence="2">
    <location>
        <begin position="51"/>
        <end position="347"/>
    </location>
</feature>